<name>A0ABQ3UYA7_9CHLR</name>
<protein>
    <submittedName>
        <fullName evidence="1">Uncharacterized protein</fullName>
    </submittedName>
</protein>
<reference evidence="1 2" key="1">
    <citation type="journal article" date="2021" name="Int. J. Syst. Evol. Microbiol.">
        <title>Reticulibacter mediterranei gen. nov., sp. nov., within the new family Reticulibacteraceae fam. nov., and Ktedonospora formicarum gen. nov., sp. nov., Ktedonobacter robiniae sp. nov., Dictyobacter formicarum sp. nov. and Dictyobacter arantiisoli sp. nov., belonging to the class Ktedonobacteria.</title>
        <authorList>
            <person name="Yabe S."/>
            <person name="Zheng Y."/>
            <person name="Wang C.M."/>
            <person name="Sakai Y."/>
            <person name="Abe K."/>
            <person name="Yokota A."/>
            <person name="Donadio S."/>
            <person name="Cavaletti L."/>
            <person name="Monciardini P."/>
        </authorList>
    </citation>
    <scope>NUCLEOTIDE SEQUENCE [LARGE SCALE GENOMIC DNA]</scope>
    <source>
        <strain evidence="1 2">SOSP1-30</strain>
    </source>
</reference>
<dbReference type="EMBL" id="BNJG01000002">
    <property type="protein sequence ID" value="GHO57342.1"/>
    <property type="molecule type" value="Genomic_DNA"/>
</dbReference>
<gene>
    <name evidence="1" type="ORF">KSB_58170</name>
</gene>
<dbReference type="Proteomes" id="UP000654345">
    <property type="component" value="Unassembled WGS sequence"/>
</dbReference>
<keyword evidence="2" id="KW-1185">Reference proteome</keyword>
<dbReference type="RefSeq" id="WP_201373754.1">
    <property type="nucleotide sequence ID" value="NZ_BNJG01000002.1"/>
</dbReference>
<evidence type="ECO:0000313" key="1">
    <source>
        <dbReference type="EMBL" id="GHO57342.1"/>
    </source>
</evidence>
<organism evidence="1 2">
    <name type="scientific">Ktedonobacter robiniae</name>
    <dbReference type="NCBI Taxonomy" id="2778365"/>
    <lineage>
        <taxon>Bacteria</taxon>
        <taxon>Bacillati</taxon>
        <taxon>Chloroflexota</taxon>
        <taxon>Ktedonobacteria</taxon>
        <taxon>Ktedonobacterales</taxon>
        <taxon>Ktedonobacteraceae</taxon>
        <taxon>Ktedonobacter</taxon>
    </lineage>
</organism>
<accession>A0ABQ3UYA7</accession>
<evidence type="ECO:0000313" key="2">
    <source>
        <dbReference type="Proteomes" id="UP000654345"/>
    </source>
</evidence>
<sequence>MREPVSFFEEKYNNHSLREVCEPVNEKLLMKNIEKDDNIKKEEDLMQGTFGSERGCYV</sequence>
<comment type="caution">
    <text evidence="1">The sequence shown here is derived from an EMBL/GenBank/DDBJ whole genome shotgun (WGS) entry which is preliminary data.</text>
</comment>
<proteinExistence type="predicted"/>